<organism evidence="2 3">
    <name type="scientific">Megamonas rupellensis</name>
    <dbReference type="NCBI Taxonomy" id="491921"/>
    <lineage>
        <taxon>Bacteria</taxon>
        <taxon>Bacillati</taxon>
        <taxon>Bacillota</taxon>
        <taxon>Negativicutes</taxon>
        <taxon>Selenomonadales</taxon>
        <taxon>Selenomonadaceae</taxon>
        <taxon>Megamonas</taxon>
    </lineage>
</organism>
<dbReference type="AlphaFoldDB" id="A0A411ZKT8"/>
<dbReference type="SUPFAM" id="SSF52540">
    <property type="entry name" value="P-loop containing nucleoside triphosphate hydrolases"/>
    <property type="match status" value="1"/>
</dbReference>
<dbReference type="InterPro" id="IPR050678">
    <property type="entry name" value="DNA_Partitioning_ATPase"/>
</dbReference>
<evidence type="ECO:0000259" key="1">
    <source>
        <dbReference type="Pfam" id="PF13614"/>
    </source>
</evidence>
<comment type="caution">
    <text evidence="2">The sequence shown here is derived from an EMBL/GenBank/DDBJ whole genome shotgun (WGS) entry which is preliminary data.</text>
</comment>
<protein>
    <submittedName>
        <fullName evidence="2">ParA family protein</fullName>
    </submittedName>
</protein>
<evidence type="ECO:0000313" key="3">
    <source>
        <dbReference type="Proteomes" id="UP000284662"/>
    </source>
</evidence>
<dbReference type="PIRSF" id="PIRSF009320">
    <property type="entry name" value="Nuc_binding_HP_1000"/>
    <property type="match status" value="1"/>
</dbReference>
<dbReference type="Proteomes" id="UP000284662">
    <property type="component" value="Unassembled WGS sequence"/>
</dbReference>
<dbReference type="PANTHER" id="PTHR13696:SF52">
    <property type="entry name" value="PARA FAMILY PROTEIN CT_582"/>
    <property type="match status" value="1"/>
</dbReference>
<dbReference type="RefSeq" id="WP_117976981.1">
    <property type="nucleotide sequence ID" value="NZ_QRST01000022.1"/>
</dbReference>
<gene>
    <name evidence="2" type="ORF">DWZ11_09580</name>
</gene>
<name>A0A411ZKT8_9FIRM</name>
<dbReference type="CDD" id="cd02042">
    <property type="entry name" value="ParAB_family"/>
    <property type="match status" value="1"/>
</dbReference>
<dbReference type="InterPro" id="IPR025669">
    <property type="entry name" value="AAA_dom"/>
</dbReference>
<dbReference type="Gene3D" id="3.40.50.300">
    <property type="entry name" value="P-loop containing nucleotide triphosphate hydrolases"/>
    <property type="match status" value="1"/>
</dbReference>
<dbReference type="InterPro" id="IPR027417">
    <property type="entry name" value="P-loop_NTPase"/>
</dbReference>
<dbReference type="Pfam" id="PF13614">
    <property type="entry name" value="AAA_31"/>
    <property type="match status" value="1"/>
</dbReference>
<reference evidence="2 3" key="1">
    <citation type="submission" date="2018-08" db="EMBL/GenBank/DDBJ databases">
        <title>A genome reference for cultivated species of the human gut microbiota.</title>
        <authorList>
            <person name="Zou Y."/>
            <person name="Xue W."/>
            <person name="Luo G."/>
        </authorList>
    </citation>
    <scope>NUCLEOTIDE SEQUENCE [LARGE SCALE GENOMIC DNA]</scope>
    <source>
        <strain evidence="2 3">AF29-2</strain>
    </source>
</reference>
<sequence length="251" mass="28375">MTKIISILNQKGGVGKTTISQHLIVGLRKKGYRVLAVDFDAQCDLTFIFNIENTYTIYDVIQNNANVNECIENDFLAGSRYLNNIDFNKQKHKDFLLKNALKNIIYNYDYIIIDTPPALSDITVNALTASDEILIIAQGDILSIKGISQLGESISVIKTYTNKNLAIKGILLTRFANRTVLAKDVAEKLEELASGLNTKLFKIKIRECNAIKEAQANQTNIYDYKKNSIAYNDFKNFIEEFLEEKDGENNE</sequence>
<dbReference type="EMBL" id="QRST01000022">
    <property type="protein sequence ID" value="RGQ03453.1"/>
    <property type="molecule type" value="Genomic_DNA"/>
</dbReference>
<feature type="domain" description="AAA" evidence="1">
    <location>
        <begin position="2"/>
        <end position="167"/>
    </location>
</feature>
<dbReference type="PANTHER" id="PTHR13696">
    <property type="entry name" value="P-LOOP CONTAINING NUCLEOSIDE TRIPHOSPHATE HYDROLASE"/>
    <property type="match status" value="1"/>
</dbReference>
<proteinExistence type="predicted"/>
<accession>A0A411ZKT8</accession>
<evidence type="ECO:0000313" key="2">
    <source>
        <dbReference type="EMBL" id="RGQ03453.1"/>
    </source>
</evidence>